<sequence length="184" mass="20176">MAEKQEQEALKNLDNESKPSFVEVVCKSSGKVRRFAAGTDAGFAVSLINKKLLLDNISAKSSRSSPQLASHIEAVKPGHDSEEPISFGPTASLVNYGSPWILQTVVTQPHKPKRTVECSKIFHIYMGSSGTEGSCSEKKESQPLGHLCIGKIALALLIVFVIWKIFLQFLQNLPLLLLYIHNGM</sequence>
<evidence type="ECO:0000256" key="1">
    <source>
        <dbReference type="SAM" id="Phobius"/>
    </source>
</evidence>
<dbReference type="AlphaFoldDB" id="A0AAF0XQ34"/>
<accession>A0AAF0XQ34</accession>
<dbReference type="EMBL" id="CP093350">
    <property type="protein sequence ID" value="WOH12176.1"/>
    <property type="molecule type" value="Genomic_DNA"/>
</dbReference>
<reference evidence="2" key="2">
    <citation type="submission" date="2022-03" db="EMBL/GenBank/DDBJ databases">
        <title>Draft title - Genomic analysis of global carrot germplasm unveils the trajectory of domestication and the origin of high carotenoid orange carrot.</title>
        <authorList>
            <person name="Iorizzo M."/>
            <person name="Ellison S."/>
            <person name="Senalik D."/>
            <person name="Macko-Podgorni A."/>
            <person name="Grzebelus D."/>
            <person name="Bostan H."/>
            <person name="Rolling W."/>
            <person name="Curaba J."/>
            <person name="Simon P."/>
        </authorList>
    </citation>
    <scope>NUCLEOTIDE SEQUENCE</scope>
    <source>
        <tissue evidence="2">Leaf</tissue>
    </source>
</reference>
<evidence type="ECO:0000313" key="2">
    <source>
        <dbReference type="EMBL" id="WOH12176.1"/>
    </source>
</evidence>
<evidence type="ECO:0000313" key="3">
    <source>
        <dbReference type="Proteomes" id="UP000077755"/>
    </source>
</evidence>
<reference evidence="2" key="1">
    <citation type="journal article" date="2016" name="Nat. Genet.">
        <title>A high-quality carrot genome assembly provides new insights into carotenoid accumulation and asterid genome evolution.</title>
        <authorList>
            <person name="Iorizzo M."/>
            <person name="Ellison S."/>
            <person name="Senalik D."/>
            <person name="Zeng P."/>
            <person name="Satapoomin P."/>
            <person name="Huang J."/>
            <person name="Bowman M."/>
            <person name="Iovene M."/>
            <person name="Sanseverino W."/>
            <person name="Cavagnaro P."/>
            <person name="Yildiz M."/>
            <person name="Macko-Podgorni A."/>
            <person name="Moranska E."/>
            <person name="Grzebelus E."/>
            <person name="Grzebelus D."/>
            <person name="Ashrafi H."/>
            <person name="Zheng Z."/>
            <person name="Cheng S."/>
            <person name="Spooner D."/>
            <person name="Van Deynze A."/>
            <person name="Simon P."/>
        </authorList>
    </citation>
    <scope>NUCLEOTIDE SEQUENCE</scope>
    <source>
        <tissue evidence="2">Leaf</tissue>
    </source>
</reference>
<keyword evidence="1" id="KW-0812">Transmembrane</keyword>
<dbReference type="PANTHER" id="PTHR36396">
    <property type="entry name" value="MALTASE-GLUCOAMYLASE, INTESTINAL PROTEIN"/>
    <property type="match status" value="1"/>
</dbReference>
<feature type="transmembrane region" description="Helical" evidence="1">
    <location>
        <begin position="148"/>
        <end position="170"/>
    </location>
</feature>
<organism evidence="2 3">
    <name type="scientific">Daucus carota subsp. sativus</name>
    <name type="common">Carrot</name>
    <dbReference type="NCBI Taxonomy" id="79200"/>
    <lineage>
        <taxon>Eukaryota</taxon>
        <taxon>Viridiplantae</taxon>
        <taxon>Streptophyta</taxon>
        <taxon>Embryophyta</taxon>
        <taxon>Tracheophyta</taxon>
        <taxon>Spermatophyta</taxon>
        <taxon>Magnoliopsida</taxon>
        <taxon>eudicotyledons</taxon>
        <taxon>Gunneridae</taxon>
        <taxon>Pentapetalae</taxon>
        <taxon>asterids</taxon>
        <taxon>campanulids</taxon>
        <taxon>Apiales</taxon>
        <taxon>Apiaceae</taxon>
        <taxon>Apioideae</taxon>
        <taxon>Scandiceae</taxon>
        <taxon>Daucinae</taxon>
        <taxon>Daucus</taxon>
        <taxon>Daucus sect. Daucus</taxon>
    </lineage>
</organism>
<dbReference type="Proteomes" id="UP000077755">
    <property type="component" value="Chromosome 8"/>
</dbReference>
<keyword evidence="1" id="KW-0472">Membrane</keyword>
<gene>
    <name evidence="2" type="ORF">DCAR_0831675</name>
</gene>
<dbReference type="PANTHER" id="PTHR36396:SF1">
    <property type="entry name" value="MALTASE-GLUCOAMYLASE, INTESTINAL PROTEIN"/>
    <property type="match status" value="1"/>
</dbReference>
<keyword evidence="3" id="KW-1185">Reference proteome</keyword>
<proteinExistence type="predicted"/>
<protein>
    <submittedName>
        <fullName evidence="2">Uncharacterized protein</fullName>
    </submittedName>
</protein>
<keyword evidence="1" id="KW-1133">Transmembrane helix</keyword>
<name>A0AAF0XQ34_DAUCS</name>